<dbReference type="Gene3D" id="3.40.50.2000">
    <property type="entry name" value="Glycogen Phosphorylase B"/>
    <property type="match status" value="1"/>
</dbReference>
<name>X1L7X9_9ZZZZ</name>
<comment type="caution">
    <text evidence="2">The sequence shown here is derived from an EMBL/GenBank/DDBJ whole genome shotgun (WGS) entry which is preliminary data.</text>
</comment>
<dbReference type="EMBL" id="BARV01006614">
    <property type="protein sequence ID" value="GAI15158.1"/>
    <property type="molecule type" value="Genomic_DNA"/>
</dbReference>
<dbReference type="AlphaFoldDB" id="X1L7X9"/>
<dbReference type="Pfam" id="PF13439">
    <property type="entry name" value="Glyco_transf_4"/>
    <property type="match status" value="1"/>
</dbReference>
<evidence type="ECO:0000259" key="1">
    <source>
        <dbReference type="Pfam" id="PF13439"/>
    </source>
</evidence>
<proteinExistence type="predicted"/>
<reference evidence="2" key="1">
    <citation type="journal article" date="2014" name="Front. Microbiol.">
        <title>High frequency of phylogenetically diverse reductive dehalogenase-homologous genes in deep subseafloor sedimentary metagenomes.</title>
        <authorList>
            <person name="Kawai M."/>
            <person name="Futagami T."/>
            <person name="Toyoda A."/>
            <person name="Takaki Y."/>
            <person name="Nishi S."/>
            <person name="Hori S."/>
            <person name="Arai W."/>
            <person name="Tsubouchi T."/>
            <person name="Morono Y."/>
            <person name="Uchiyama I."/>
            <person name="Ito T."/>
            <person name="Fujiyama A."/>
            <person name="Inagaki F."/>
            <person name="Takami H."/>
        </authorList>
    </citation>
    <scope>NUCLEOTIDE SEQUENCE</scope>
    <source>
        <strain evidence="2">Expedition CK06-06</strain>
    </source>
</reference>
<accession>X1L7X9</accession>
<feature type="non-terminal residue" evidence="2">
    <location>
        <position position="229"/>
    </location>
</feature>
<evidence type="ECO:0000313" key="2">
    <source>
        <dbReference type="EMBL" id="GAI15158.1"/>
    </source>
</evidence>
<feature type="domain" description="Glycosyltransferase subfamily 4-like N-terminal" evidence="1">
    <location>
        <begin position="96"/>
        <end position="211"/>
    </location>
</feature>
<gene>
    <name evidence="2" type="ORF">S06H3_13537</name>
</gene>
<protein>
    <recommendedName>
        <fullName evidence="1">Glycosyltransferase subfamily 4-like N-terminal domain-containing protein</fullName>
    </recommendedName>
</protein>
<dbReference type="InterPro" id="IPR028098">
    <property type="entry name" value="Glyco_trans_4-like_N"/>
</dbReference>
<dbReference type="SUPFAM" id="SSF53756">
    <property type="entry name" value="UDP-Glycosyltransferase/glycogen phosphorylase"/>
    <property type="match status" value="1"/>
</dbReference>
<sequence length="229" mass="26814">MENKPKLNILAYNFPPVGRSGSLRNLFYSKYFSEKFNVKIITAKNFHEFYTIDKSLLKKVPKNIKISRYKYIPSDPYLTFIPHHVLHILPDPHGTWKSVLENSKKEITDCDVLIVSIPPASSLLALEKLLSYKKPKQVILDFRDPWVSLLLRQRKHSFVSKYMTDYWARKKTKILKMVDVILVTSKFHKKWMAKDFPNIKKEKIKVIYNGICFSISASSKICYISIKNP</sequence>
<organism evidence="2">
    <name type="scientific">marine sediment metagenome</name>
    <dbReference type="NCBI Taxonomy" id="412755"/>
    <lineage>
        <taxon>unclassified sequences</taxon>
        <taxon>metagenomes</taxon>
        <taxon>ecological metagenomes</taxon>
    </lineage>
</organism>